<dbReference type="Pfam" id="PF02518">
    <property type="entry name" value="HATPase_c"/>
    <property type="match status" value="1"/>
</dbReference>
<evidence type="ECO:0000256" key="7">
    <source>
        <dbReference type="SAM" id="Coils"/>
    </source>
</evidence>
<keyword evidence="6" id="KW-0902">Two-component regulatory system</keyword>
<dbReference type="Gene3D" id="3.30.565.10">
    <property type="entry name" value="Histidine kinase-like ATPase, C-terminal domain"/>
    <property type="match status" value="1"/>
</dbReference>
<dbReference type="InterPro" id="IPR004358">
    <property type="entry name" value="Sig_transdc_His_kin-like_C"/>
</dbReference>
<evidence type="ECO:0000256" key="6">
    <source>
        <dbReference type="ARBA" id="ARBA00023012"/>
    </source>
</evidence>
<dbReference type="CDD" id="cd00130">
    <property type="entry name" value="PAS"/>
    <property type="match status" value="1"/>
</dbReference>
<dbReference type="Proteomes" id="UP000500857">
    <property type="component" value="Chromosome"/>
</dbReference>
<dbReference type="Gene3D" id="3.30.450.20">
    <property type="entry name" value="PAS domain"/>
    <property type="match status" value="1"/>
</dbReference>
<dbReference type="SUPFAM" id="SSF55874">
    <property type="entry name" value="ATPase domain of HSP90 chaperone/DNA topoisomerase II/histidine kinase"/>
    <property type="match status" value="1"/>
</dbReference>
<dbReference type="PROSITE" id="PS50109">
    <property type="entry name" value="HIS_KIN"/>
    <property type="match status" value="1"/>
</dbReference>
<dbReference type="InterPro" id="IPR035965">
    <property type="entry name" value="PAS-like_dom_sf"/>
</dbReference>
<dbReference type="InterPro" id="IPR005467">
    <property type="entry name" value="His_kinase_dom"/>
</dbReference>
<keyword evidence="4" id="KW-0808">Transferase</keyword>
<feature type="coiled-coil region" evidence="7">
    <location>
        <begin position="148"/>
        <end position="175"/>
    </location>
</feature>
<protein>
    <recommendedName>
        <fullName evidence="2">histidine kinase</fullName>
        <ecNumber evidence="2">2.7.13.3</ecNumber>
    </recommendedName>
</protein>
<dbReference type="InterPro" id="IPR001610">
    <property type="entry name" value="PAC"/>
</dbReference>
<sequence>MASQLKVRQYLAYWLQLGKKVFVCNGEIAERPQPTIEGDRYSSDFESLWQAVGTPEFGDCYLEGTDETISDLLSPEWDIVECSRCTMPIPLRSRGMPPHACPCNDLPTWPNSQIPAPRSPVNDRRELGSIRDRLHQMADRADLYALSILQDLNDYKQAEQAVERLRLQNELILNSAGEGICGLDADLKITYLNPAAAIVLQTHTSHAIGMPIASLFAAPDHPSGDPCQPEAPIATTIAEGSVQYVTNAWFLRPNGKPFPVEYVSAPIRQNGQIVGAVVTFKDITERQEIERMKDELLSMVSHELRTPVAAIRGALGLLASGIVATEAQKGRRMLEIALNNTDRLLLLLNDILDIEGMTSGKIVMHPDHCDASEIAAQAVESIQPLAEKGQISLFVRVPKAPIYCDRDRAIQVLTNLLSNAIKFSPPESSVWLDAEIGDRDILFQVRDRGRGIPKEKLETIFERFQQVDSSDSRAYGGSGLGLAICRQIVLQHGGRIWVESELSRGSQFFFTLPLG</sequence>
<keyword evidence="11" id="KW-1185">Reference proteome</keyword>
<dbReference type="SMART" id="SM00086">
    <property type="entry name" value="PAC"/>
    <property type="match status" value="1"/>
</dbReference>
<keyword evidence="5 10" id="KW-0418">Kinase</keyword>
<dbReference type="InterPro" id="IPR000014">
    <property type="entry name" value="PAS"/>
</dbReference>
<keyword evidence="3" id="KW-0597">Phosphoprotein</keyword>
<dbReference type="GO" id="GO:0005886">
    <property type="term" value="C:plasma membrane"/>
    <property type="evidence" value="ECO:0007669"/>
    <property type="project" value="TreeGrafter"/>
</dbReference>
<dbReference type="AlphaFoldDB" id="A0A6H1TWC3"/>
<dbReference type="EC" id="2.7.13.3" evidence="2"/>
<organism evidence="10 11">
    <name type="scientific">Oxynema aestuarii AP17</name>
    <dbReference type="NCBI Taxonomy" id="2064643"/>
    <lineage>
        <taxon>Bacteria</taxon>
        <taxon>Bacillati</taxon>
        <taxon>Cyanobacteriota</taxon>
        <taxon>Cyanophyceae</taxon>
        <taxon>Oscillatoriophycideae</taxon>
        <taxon>Oscillatoriales</taxon>
        <taxon>Oscillatoriaceae</taxon>
        <taxon>Oxynema</taxon>
        <taxon>Oxynema aestuarii</taxon>
    </lineage>
</organism>
<reference evidence="10 11" key="1">
    <citation type="submission" date="2020-04" db="EMBL/GenBank/DDBJ databases">
        <authorList>
            <person name="Basu S."/>
            <person name="Maruthanayagam V."/>
            <person name="Chakraborty S."/>
            <person name="Pramanik A."/>
            <person name="Mukherjee J."/>
            <person name="Brink B."/>
        </authorList>
    </citation>
    <scope>NUCLEOTIDE SEQUENCE [LARGE SCALE GENOMIC DNA]</scope>
    <source>
        <strain evidence="10 11">AP17</strain>
    </source>
</reference>
<dbReference type="RefSeq" id="WP_168568612.1">
    <property type="nucleotide sequence ID" value="NZ_CP051167.1"/>
</dbReference>
<accession>A0A6H1TWC3</accession>
<dbReference type="NCBIfam" id="TIGR00229">
    <property type="entry name" value="sensory_box"/>
    <property type="match status" value="1"/>
</dbReference>
<dbReference type="InterPro" id="IPR036890">
    <property type="entry name" value="HATPase_C_sf"/>
</dbReference>
<keyword evidence="7" id="KW-0175">Coiled coil</keyword>
<dbReference type="GO" id="GO:0000155">
    <property type="term" value="F:phosphorelay sensor kinase activity"/>
    <property type="evidence" value="ECO:0007669"/>
    <property type="project" value="InterPro"/>
</dbReference>
<feature type="domain" description="Histidine kinase" evidence="8">
    <location>
        <begin position="299"/>
        <end position="515"/>
    </location>
</feature>
<name>A0A6H1TWC3_9CYAN</name>
<dbReference type="SUPFAM" id="SSF47384">
    <property type="entry name" value="Homodimeric domain of signal transducing histidine kinase"/>
    <property type="match status" value="1"/>
</dbReference>
<dbReference type="PANTHER" id="PTHR43047:SF72">
    <property type="entry name" value="OSMOSENSING HISTIDINE PROTEIN KINASE SLN1"/>
    <property type="match status" value="1"/>
</dbReference>
<evidence type="ECO:0000256" key="2">
    <source>
        <dbReference type="ARBA" id="ARBA00012438"/>
    </source>
</evidence>
<dbReference type="CDD" id="cd16922">
    <property type="entry name" value="HATPase_EvgS-ArcB-TorS-like"/>
    <property type="match status" value="1"/>
</dbReference>
<comment type="catalytic activity">
    <reaction evidence="1">
        <text>ATP + protein L-histidine = ADP + protein N-phospho-L-histidine.</text>
        <dbReference type="EC" id="2.7.13.3"/>
    </reaction>
</comment>
<gene>
    <name evidence="10" type="ORF">HCG48_07580</name>
</gene>
<dbReference type="SMART" id="SM00388">
    <property type="entry name" value="HisKA"/>
    <property type="match status" value="1"/>
</dbReference>
<dbReference type="InterPro" id="IPR003594">
    <property type="entry name" value="HATPase_dom"/>
</dbReference>
<feature type="domain" description="PAC" evidence="9">
    <location>
        <begin position="244"/>
        <end position="295"/>
    </location>
</feature>
<dbReference type="PRINTS" id="PR00344">
    <property type="entry name" value="BCTRLSENSOR"/>
</dbReference>
<evidence type="ECO:0000259" key="8">
    <source>
        <dbReference type="PROSITE" id="PS50109"/>
    </source>
</evidence>
<dbReference type="SMART" id="SM00091">
    <property type="entry name" value="PAS"/>
    <property type="match status" value="1"/>
</dbReference>
<evidence type="ECO:0000313" key="10">
    <source>
        <dbReference type="EMBL" id="QIZ70457.1"/>
    </source>
</evidence>
<dbReference type="PANTHER" id="PTHR43047">
    <property type="entry name" value="TWO-COMPONENT HISTIDINE PROTEIN KINASE"/>
    <property type="match status" value="1"/>
</dbReference>
<dbReference type="Pfam" id="PF13426">
    <property type="entry name" value="PAS_9"/>
    <property type="match status" value="1"/>
</dbReference>
<dbReference type="GO" id="GO:0009927">
    <property type="term" value="F:histidine phosphotransfer kinase activity"/>
    <property type="evidence" value="ECO:0007669"/>
    <property type="project" value="TreeGrafter"/>
</dbReference>
<dbReference type="InterPro" id="IPR003661">
    <property type="entry name" value="HisK_dim/P_dom"/>
</dbReference>
<dbReference type="SMART" id="SM00387">
    <property type="entry name" value="HATPase_c"/>
    <property type="match status" value="1"/>
</dbReference>
<dbReference type="PROSITE" id="PS50113">
    <property type="entry name" value="PAC"/>
    <property type="match status" value="1"/>
</dbReference>
<dbReference type="FunFam" id="3.30.565.10:FF:000006">
    <property type="entry name" value="Sensor histidine kinase WalK"/>
    <property type="match status" value="1"/>
</dbReference>
<dbReference type="Gene3D" id="1.10.287.130">
    <property type="match status" value="1"/>
</dbReference>
<evidence type="ECO:0000313" key="11">
    <source>
        <dbReference type="Proteomes" id="UP000500857"/>
    </source>
</evidence>
<evidence type="ECO:0000256" key="3">
    <source>
        <dbReference type="ARBA" id="ARBA00022553"/>
    </source>
</evidence>
<dbReference type="SUPFAM" id="SSF55785">
    <property type="entry name" value="PYP-like sensor domain (PAS domain)"/>
    <property type="match status" value="1"/>
</dbReference>
<dbReference type="CDD" id="cd00082">
    <property type="entry name" value="HisKA"/>
    <property type="match status" value="1"/>
</dbReference>
<dbReference type="InterPro" id="IPR000700">
    <property type="entry name" value="PAS-assoc_C"/>
</dbReference>
<dbReference type="KEGG" id="oxy:HCG48_07580"/>
<proteinExistence type="predicted"/>
<evidence type="ECO:0000256" key="1">
    <source>
        <dbReference type="ARBA" id="ARBA00000085"/>
    </source>
</evidence>
<evidence type="ECO:0000256" key="4">
    <source>
        <dbReference type="ARBA" id="ARBA00022679"/>
    </source>
</evidence>
<dbReference type="EMBL" id="CP051167">
    <property type="protein sequence ID" value="QIZ70457.1"/>
    <property type="molecule type" value="Genomic_DNA"/>
</dbReference>
<evidence type="ECO:0000256" key="5">
    <source>
        <dbReference type="ARBA" id="ARBA00022777"/>
    </source>
</evidence>
<dbReference type="InterPro" id="IPR036097">
    <property type="entry name" value="HisK_dim/P_sf"/>
</dbReference>
<evidence type="ECO:0000259" key="9">
    <source>
        <dbReference type="PROSITE" id="PS50113"/>
    </source>
</evidence>
<dbReference type="Pfam" id="PF00512">
    <property type="entry name" value="HisKA"/>
    <property type="match status" value="1"/>
</dbReference>